<dbReference type="EMBL" id="VYZD01001603">
    <property type="protein sequence ID" value="NWR94390.1"/>
    <property type="molecule type" value="Genomic_DNA"/>
</dbReference>
<comment type="caution">
    <text evidence="2">The sequence shown here is derived from an EMBL/GenBank/DDBJ whole genome shotgun (WGS) entry which is preliminary data.</text>
</comment>
<dbReference type="AlphaFoldDB" id="A0A7K5BF50"/>
<accession>A0A7K5BF50</accession>
<gene>
    <name evidence="2" type="primary">Gpr179_1</name>
    <name evidence="2" type="ORF">FURFIG_R15164</name>
</gene>
<keyword evidence="3" id="KW-1185">Reference proteome</keyword>
<organism evidence="2 3">
    <name type="scientific">Furnarius figulus</name>
    <dbReference type="NCBI Taxonomy" id="463165"/>
    <lineage>
        <taxon>Eukaryota</taxon>
        <taxon>Metazoa</taxon>
        <taxon>Chordata</taxon>
        <taxon>Craniata</taxon>
        <taxon>Vertebrata</taxon>
        <taxon>Euteleostomi</taxon>
        <taxon>Archelosauria</taxon>
        <taxon>Archosauria</taxon>
        <taxon>Dinosauria</taxon>
        <taxon>Saurischia</taxon>
        <taxon>Theropoda</taxon>
        <taxon>Coelurosauria</taxon>
        <taxon>Aves</taxon>
        <taxon>Neognathae</taxon>
        <taxon>Neoaves</taxon>
        <taxon>Telluraves</taxon>
        <taxon>Australaves</taxon>
        <taxon>Passeriformes</taxon>
        <taxon>Furnariidae</taxon>
        <taxon>Furnarius</taxon>
    </lineage>
</organism>
<evidence type="ECO:0000313" key="2">
    <source>
        <dbReference type="EMBL" id="NWR94390.1"/>
    </source>
</evidence>
<evidence type="ECO:0000313" key="3">
    <source>
        <dbReference type="Proteomes" id="UP000529852"/>
    </source>
</evidence>
<feature type="compositionally biased region" description="Basic and acidic residues" evidence="1">
    <location>
        <begin position="101"/>
        <end position="112"/>
    </location>
</feature>
<feature type="compositionally biased region" description="Basic and acidic residues" evidence="1">
    <location>
        <begin position="66"/>
        <end position="77"/>
    </location>
</feature>
<sequence length="137" mass="14905">CPWESQGTDKPPEQPPARSTALPKSPSGKSQSTESLKAEICPWEAQELKSSNKADICPWEMVEPPSGKEKPRQDKEGLSIMSKSPSTAQGLLKETGVGMSGKEEKAKRDRESICPWESMDMEQPPVKPQAGSTALPK</sequence>
<feature type="non-terminal residue" evidence="2">
    <location>
        <position position="1"/>
    </location>
</feature>
<protein>
    <submittedName>
        <fullName evidence="2">GP179 protein</fullName>
    </submittedName>
</protein>
<dbReference type="Proteomes" id="UP000529852">
    <property type="component" value="Unassembled WGS sequence"/>
</dbReference>
<proteinExistence type="predicted"/>
<name>A0A7K5BF50_9FURN</name>
<feature type="non-terminal residue" evidence="2">
    <location>
        <position position="137"/>
    </location>
</feature>
<evidence type="ECO:0000256" key="1">
    <source>
        <dbReference type="SAM" id="MobiDB-lite"/>
    </source>
</evidence>
<feature type="region of interest" description="Disordered" evidence="1">
    <location>
        <begin position="1"/>
        <end position="137"/>
    </location>
</feature>
<reference evidence="2 3" key="1">
    <citation type="submission" date="2019-09" db="EMBL/GenBank/DDBJ databases">
        <title>Bird 10,000 Genomes (B10K) Project - Family phase.</title>
        <authorList>
            <person name="Zhang G."/>
        </authorList>
    </citation>
    <scope>NUCLEOTIDE SEQUENCE [LARGE SCALE GENOMIC DNA]</scope>
    <source>
        <strain evidence="2">B10K-DU-003-06</strain>
    </source>
</reference>